<keyword evidence="3 6" id="KW-0808">Transferase</keyword>
<evidence type="ECO:0000256" key="5">
    <source>
        <dbReference type="ARBA" id="ARBA00022747"/>
    </source>
</evidence>
<dbReference type="GO" id="GO:0032259">
    <property type="term" value="P:methylation"/>
    <property type="evidence" value="ECO:0007669"/>
    <property type="project" value="UniProtKB-KW"/>
</dbReference>
<protein>
    <recommendedName>
        <fullName evidence="1">DNA (cytosine-5-)-methyltransferase</fullName>
        <ecNumber evidence="1">2.1.1.37</ecNumber>
    </recommendedName>
</protein>
<dbReference type="EMBL" id="LBSK01000045">
    <property type="protein sequence ID" value="KKQ15350.1"/>
    <property type="molecule type" value="Genomic_DNA"/>
</dbReference>
<dbReference type="PROSITE" id="PS51679">
    <property type="entry name" value="SAM_MT_C5"/>
    <property type="match status" value="1"/>
</dbReference>
<dbReference type="SUPFAM" id="SSF53335">
    <property type="entry name" value="S-adenosyl-L-methionine-dependent methyltransferases"/>
    <property type="match status" value="1"/>
</dbReference>
<evidence type="ECO:0000256" key="1">
    <source>
        <dbReference type="ARBA" id="ARBA00011975"/>
    </source>
</evidence>
<dbReference type="PRINTS" id="PR00105">
    <property type="entry name" value="C5METTRFRASE"/>
</dbReference>
<comment type="similarity">
    <text evidence="6">Belongs to the class I-like SAM-binding methyltransferase superfamily. C5-methyltransferase family.</text>
</comment>
<dbReference type="GO" id="GO:0003886">
    <property type="term" value="F:DNA (cytosine-5-)-methyltransferase activity"/>
    <property type="evidence" value="ECO:0007669"/>
    <property type="project" value="UniProtKB-EC"/>
</dbReference>
<evidence type="ECO:0000256" key="4">
    <source>
        <dbReference type="ARBA" id="ARBA00022691"/>
    </source>
</evidence>
<dbReference type="PANTHER" id="PTHR10629">
    <property type="entry name" value="CYTOSINE-SPECIFIC METHYLTRANSFERASE"/>
    <property type="match status" value="1"/>
</dbReference>
<keyword evidence="2 6" id="KW-0489">Methyltransferase</keyword>
<dbReference type="EC" id="2.1.1.37" evidence="1"/>
<gene>
    <name evidence="7" type="ORF">US29_C0045G0007</name>
</gene>
<dbReference type="InterPro" id="IPR001525">
    <property type="entry name" value="C5_MeTfrase"/>
</dbReference>
<dbReference type="Pfam" id="PF00145">
    <property type="entry name" value="DNA_methylase"/>
    <property type="match status" value="2"/>
</dbReference>
<dbReference type="InterPro" id="IPR050390">
    <property type="entry name" value="C5-Methyltransferase"/>
</dbReference>
<evidence type="ECO:0000313" key="8">
    <source>
        <dbReference type="Proteomes" id="UP000033886"/>
    </source>
</evidence>
<dbReference type="Gene3D" id="3.40.50.150">
    <property type="entry name" value="Vaccinia Virus protein VP39"/>
    <property type="match status" value="1"/>
</dbReference>
<feature type="active site" evidence="6">
    <location>
        <position position="118"/>
    </location>
</feature>
<dbReference type="Proteomes" id="UP000033886">
    <property type="component" value="Unassembled WGS sequence"/>
</dbReference>
<evidence type="ECO:0000256" key="3">
    <source>
        <dbReference type="ARBA" id="ARBA00022679"/>
    </source>
</evidence>
<evidence type="ECO:0000313" key="7">
    <source>
        <dbReference type="EMBL" id="KKQ15350.1"/>
    </source>
</evidence>
<dbReference type="GO" id="GO:0003677">
    <property type="term" value="F:DNA binding"/>
    <property type="evidence" value="ECO:0007669"/>
    <property type="project" value="TreeGrafter"/>
</dbReference>
<dbReference type="InterPro" id="IPR029063">
    <property type="entry name" value="SAM-dependent_MTases_sf"/>
</dbReference>
<proteinExistence type="inferred from homology"/>
<evidence type="ECO:0000256" key="6">
    <source>
        <dbReference type="PROSITE-ProRule" id="PRU01016"/>
    </source>
</evidence>
<accession>A0A0G0FNK0</accession>
<dbReference type="Gene3D" id="3.90.120.10">
    <property type="entry name" value="DNA Methylase, subunit A, domain 2"/>
    <property type="match status" value="1"/>
</dbReference>
<keyword evidence="4 6" id="KW-0949">S-adenosyl-L-methionine</keyword>
<dbReference type="PANTHER" id="PTHR10629:SF52">
    <property type="entry name" value="DNA (CYTOSINE-5)-METHYLTRANSFERASE 1"/>
    <property type="match status" value="1"/>
</dbReference>
<organism evidence="7 8">
    <name type="scientific">candidate division WS6 bacterium GW2011_GWF1_36_8</name>
    <dbReference type="NCBI Taxonomy" id="1619098"/>
    <lineage>
        <taxon>Bacteria</taxon>
        <taxon>Candidatus Dojkabacteria</taxon>
    </lineage>
</organism>
<dbReference type="GO" id="GO:0044027">
    <property type="term" value="P:negative regulation of gene expression via chromosomal CpG island methylation"/>
    <property type="evidence" value="ECO:0007669"/>
    <property type="project" value="TreeGrafter"/>
</dbReference>
<dbReference type="AlphaFoldDB" id="A0A0G0FNK0"/>
<sequence length="594" mass="66681">MKPQHLFEEIKLGPLMLHLNKGYDVANGRMIFWIDLFAGAGGTTTGIHLAGLENVKVVACVNHDHNALMSHWHNHPDCMHFVEDVRDFKVVVALSNLVAELRSQFPECVINLWASLECTNYSKAKGGLPRDADSRTLAHALFMYIEELQPDYVYIENVREFMSWGPLDEKGRPISKLNGRDYLRWIKELCSYGYQYDYQLINSADHGAYTSRERYFGQFAKIGLPMKWPETTHSKSPDHGGLFGAKAKWKPVREVLDLEDEGRSIFTRKKPLSEKTLERIYAGLVKFVAGGEDLFTIRYNGGDMKEKSKSVLNPLGAIATSNRHGLIKSVFLSKYYSGHPESKNISVNQPAGSITTKDSHSAVFLSHYYGNGFNTSLDDPCPTITTKERVAKIESQFIQNYYSGGGQLGSIEQPNPTITGVPKQRLTTINFMDQQYGHSKPSSIEEPAGTITSNPKLNLISAEHFLLNPQYANKGGSLDKPCFTLIARMDKMPPYIVAASSGKIFAMPIFERECATMQKIRMFMAIYGIVDIKMRMLIIDELLRIQGFPDGYKLEGTQTEQKKFIGNAVVPVVAKALVKSNSKAIEIYYNKIAV</sequence>
<dbReference type="GO" id="GO:0009307">
    <property type="term" value="P:DNA restriction-modification system"/>
    <property type="evidence" value="ECO:0007669"/>
    <property type="project" value="UniProtKB-KW"/>
</dbReference>
<dbReference type="PATRIC" id="fig|1619098.3.peg.470"/>
<name>A0A0G0FNK0_9BACT</name>
<evidence type="ECO:0000256" key="2">
    <source>
        <dbReference type="ARBA" id="ARBA00022603"/>
    </source>
</evidence>
<comment type="caution">
    <text evidence="7">The sequence shown here is derived from an EMBL/GenBank/DDBJ whole genome shotgun (WGS) entry which is preliminary data.</text>
</comment>
<keyword evidence="5" id="KW-0680">Restriction system</keyword>
<reference evidence="7 8" key="1">
    <citation type="journal article" date="2015" name="Nature">
        <title>rRNA introns, odd ribosomes, and small enigmatic genomes across a large radiation of phyla.</title>
        <authorList>
            <person name="Brown C.T."/>
            <person name="Hug L.A."/>
            <person name="Thomas B.C."/>
            <person name="Sharon I."/>
            <person name="Castelle C.J."/>
            <person name="Singh A."/>
            <person name="Wilkins M.J."/>
            <person name="Williams K.H."/>
            <person name="Banfield J.F."/>
        </authorList>
    </citation>
    <scope>NUCLEOTIDE SEQUENCE [LARGE SCALE GENOMIC DNA]</scope>
</reference>